<evidence type="ECO:0000313" key="2">
    <source>
        <dbReference type="Proteomes" id="UP000199706"/>
    </source>
</evidence>
<protein>
    <submittedName>
        <fullName evidence="1">Uncharacterized protein</fullName>
    </submittedName>
</protein>
<dbReference type="EMBL" id="FNCJ01000009">
    <property type="protein sequence ID" value="SDH32754.1"/>
    <property type="molecule type" value="Genomic_DNA"/>
</dbReference>
<name>A0A1G8BI55_9BURK</name>
<dbReference type="AlphaFoldDB" id="A0A1G8BI55"/>
<evidence type="ECO:0000313" key="1">
    <source>
        <dbReference type="EMBL" id="SDH32754.1"/>
    </source>
</evidence>
<organism evidence="1 2">
    <name type="scientific">Paraburkholderia phenazinium</name>
    <dbReference type="NCBI Taxonomy" id="60549"/>
    <lineage>
        <taxon>Bacteria</taxon>
        <taxon>Pseudomonadati</taxon>
        <taxon>Pseudomonadota</taxon>
        <taxon>Betaproteobacteria</taxon>
        <taxon>Burkholderiales</taxon>
        <taxon>Burkholderiaceae</taxon>
        <taxon>Paraburkholderia</taxon>
    </lineage>
</organism>
<proteinExistence type="predicted"/>
<sequence length="40" mass="5012">MVPDDAYEYRMFRQERIEDVVPHHWNESTFDRRNPAYGFH</sequence>
<accession>A0A1G8BI55</accession>
<reference evidence="1 2" key="1">
    <citation type="submission" date="2016-10" db="EMBL/GenBank/DDBJ databases">
        <authorList>
            <person name="de Groot N.N."/>
        </authorList>
    </citation>
    <scope>NUCLEOTIDE SEQUENCE [LARGE SCALE GENOMIC DNA]</scope>
    <source>
        <strain evidence="1 2">LMG 2247</strain>
    </source>
</reference>
<gene>
    <name evidence="1" type="ORF">SAMN05216466_10951</name>
</gene>
<dbReference type="Proteomes" id="UP000199706">
    <property type="component" value="Unassembled WGS sequence"/>
</dbReference>